<feature type="transmembrane region" description="Helical" evidence="1">
    <location>
        <begin position="213"/>
        <end position="236"/>
    </location>
</feature>
<sequence length="262" mass="26833">MFWNEFDALDVAIRASNASAVPSDVEGVLAEAGGLAAWVEARKFGASIEGGACGSALLREVAAAAVDVGGPDLHVFSAHYPTMLCALTAVGVSVSSGESADSWLGEALLPTGSALAFEVVPPEAAGAAAASAAVRLLYWDGSEWRLIPVPCSRSEARLASCPLDAFVRHVEVSLPDGAAWCRACDNDSLARCRLAAFEAITTQECAADAAASAAVAVICLLSILLFGACLVIGWLIRSAKAPRQGRAVVSRMTFPGSGLQAA</sequence>
<keyword evidence="1" id="KW-0812">Transmembrane</keyword>
<dbReference type="EMBL" id="HBIR01006987">
    <property type="protein sequence ID" value="CAE0529175.1"/>
    <property type="molecule type" value="Transcribed_RNA"/>
</dbReference>
<accession>A0A6V2M3A0</accession>
<keyword evidence="1" id="KW-1133">Transmembrane helix</keyword>
<dbReference type="AlphaFoldDB" id="A0A6V2M3A0"/>
<dbReference type="SUPFAM" id="SSF53254">
    <property type="entry name" value="Phosphoglycerate mutase-like"/>
    <property type="match status" value="1"/>
</dbReference>
<organism evidence="2">
    <name type="scientific">Emiliania huxleyi</name>
    <name type="common">Coccolithophore</name>
    <name type="synonym">Pontosphaera huxleyi</name>
    <dbReference type="NCBI Taxonomy" id="2903"/>
    <lineage>
        <taxon>Eukaryota</taxon>
        <taxon>Haptista</taxon>
        <taxon>Haptophyta</taxon>
        <taxon>Prymnesiophyceae</taxon>
        <taxon>Isochrysidales</taxon>
        <taxon>Noelaerhabdaceae</taxon>
        <taxon>Emiliania</taxon>
    </lineage>
</organism>
<gene>
    <name evidence="2" type="ORF">EHUX00137_LOCUS4778</name>
    <name evidence="3" type="ORF">EHUX00137_LOCUS4779</name>
</gene>
<evidence type="ECO:0000313" key="3">
    <source>
        <dbReference type="EMBL" id="CAE0529175.1"/>
    </source>
</evidence>
<evidence type="ECO:0000313" key="2">
    <source>
        <dbReference type="EMBL" id="CAE0529173.1"/>
    </source>
</evidence>
<reference evidence="2" key="1">
    <citation type="submission" date="2021-01" db="EMBL/GenBank/DDBJ databases">
        <authorList>
            <person name="Corre E."/>
            <person name="Pelletier E."/>
            <person name="Niang G."/>
            <person name="Scheremetjew M."/>
            <person name="Finn R."/>
            <person name="Kale V."/>
            <person name="Holt S."/>
            <person name="Cochrane G."/>
            <person name="Meng A."/>
            <person name="Brown T."/>
            <person name="Cohen L."/>
        </authorList>
    </citation>
    <scope>NUCLEOTIDE SEQUENCE</scope>
    <source>
        <strain evidence="2">379</strain>
    </source>
</reference>
<keyword evidence="1" id="KW-0472">Membrane</keyword>
<dbReference type="EMBL" id="HBIR01006986">
    <property type="protein sequence ID" value="CAE0529173.1"/>
    <property type="molecule type" value="Transcribed_RNA"/>
</dbReference>
<proteinExistence type="predicted"/>
<evidence type="ECO:0000256" key="1">
    <source>
        <dbReference type="SAM" id="Phobius"/>
    </source>
</evidence>
<dbReference type="Gene3D" id="3.40.50.1240">
    <property type="entry name" value="Phosphoglycerate mutase-like"/>
    <property type="match status" value="1"/>
</dbReference>
<name>A0A6V2M3A0_EMIHU</name>
<dbReference type="InterPro" id="IPR029033">
    <property type="entry name" value="His_PPase_superfam"/>
</dbReference>
<protein>
    <submittedName>
        <fullName evidence="2">Uncharacterized protein</fullName>
    </submittedName>
</protein>